<reference evidence="3" key="1">
    <citation type="submission" date="2020-10" db="EMBL/GenBank/DDBJ databases">
        <authorList>
            <person name="Gilroy R."/>
        </authorList>
    </citation>
    <scope>NUCLEOTIDE SEQUENCE</scope>
    <source>
        <strain evidence="3">CHK123-3438</strain>
    </source>
</reference>
<comment type="caution">
    <text evidence="3">The sequence shown here is derived from an EMBL/GenBank/DDBJ whole genome shotgun (WGS) entry which is preliminary data.</text>
</comment>
<proteinExistence type="predicted"/>
<dbReference type="PROSITE" id="PS51257">
    <property type="entry name" value="PROKAR_LIPOPROTEIN"/>
    <property type="match status" value="1"/>
</dbReference>
<dbReference type="EMBL" id="DVKS01000128">
    <property type="protein sequence ID" value="HIT41920.1"/>
    <property type="molecule type" value="Genomic_DNA"/>
</dbReference>
<feature type="signal peptide" evidence="2">
    <location>
        <begin position="1"/>
        <end position="24"/>
    </location>
</feature>
<feature type="compositionally biased region" description="Polar residues" evidence="1">
    <location>
        <begin position="26"/>
        <end position="36"/>
    </location>
</feature>
<accession>A0A9D1KFN8</accession>
<organism evidence="3 4">
    <name type="scientific">Candidatus Caccovicinus merdipullorum</name>
    <dbReference type="NCBI Taxonomy" id="2840724"/>
    <lineage>
        <taxon>Bacteria</taxon>
        <taxon>Bacillati</taxon>
        <taxon>Bacillota</taxon>
        <taxon>Clostridia</taxon>
        <taxon>Eubacteriales</taxon>
        <taxon>Candidatus Caccovicinus</taxon>
    </lineage>
</organism>
<sequence>MRIRKYFRYGIALGVMTFALSACSQESGTAVQTAAPTENTQEEEENIEDIQDVPVEELEEASAQALVQTGEELQLPAALGGGYSAPDRKQSE</sequence>
<reference evidence="3" key="2">
    <citation type="journal article" date="2021" name="PeerJ">
        <title>Extensive microbial diversity within the chicken gut microbiome revealed by metagenomics and culture.</title>
        <authorList>
            <person name="Gilroy R."/>
            <person name="Ravi A."/>
            <person name="Getino M."/>
            <person name="Pursley I."/>
            <person name="Horton D.L."/>
            <person name="Alikhan N.F."/>
            <person name="Baker D."/>
            <person name="Gharbi K."/>
            <person name="Hall N."/>
            <person name="Watson M."/>
            <person name="Adriaenssens E.M."/>
            <person name="Foster-Nyarko E."/>
            <person name="Jarju S."/>
            <person name="Secka A."/>
            <person name="Antonio M."/>
            <person name="Oren A."/>
            <person name="Chaudhuri R.R."/>
            <person name="La Ragione R."/>
            <person name="Hildebrand F."/>
            <person name="Pallen M.J."/>
        </authorList>
    </citation>
    <scope>NUCLEOTIDE SEQUENCE</scope>
    <source>
        <strain evidence="3">CHK123-3438</strain>
    </source>
</reference>
<keyword evidence="2" id="KW-0732">Signal</keyword>
<name>A0A9D1KFN8_9FIRM</name>
<feature type="region of interest" description="Disordered" evidence="1">
    <location>
        <begin position="26"/>
        <end position="47"/>
    </location>
</feature>
<gene>
    <name evidence="3" type="ORF">IAB60_07490</name>
</gene>
<dbReference type="AlphaFoldDB" id="A0A9D1KFN8"/>
<feature type="chain" id="PRO_5039389314" evidence="2">
    <location>
        <begin position="25"/>
        <end position="92"/>
    </location>
</feature>
<evidence type="ECO:0000313" key="4">
    <source>
        <dbReference type="Proteomes" id="UP000886860"/>
    </source>
</evidence>
<protein>
    <submittedName>
        <fullName evidence="3">Uncharacterized protein</fullName>
    </submittedName>
</protein>
<evidence type="ECO:0000313" key="3">
    <source>
        <dbReference type="EMBL" id="HIT41920.1"/>
    </source>
</evidence>
<evidence type="ECO:0000256" key="2">
    <source>
        <dbReference type="SAM" id="SignalP"/>
    </source>
</evidence>
<dbReference type="Proteomes" id="UP000886860">
    <property type="component" value="Unassembled WGS sequence"/>
</dbReference>
<evidence type="ECO:0000256" key="1">
    <source>
        <dbReference type="SAM" id="MobiDB-lite"/>
    </source>
</evidence>